<keyword evidence="3 7" id="KW-1133">Transmembrane helix</keyword>
<organism evidence="10 11">
    <name type="scientific">Perca fluviatilis</name>
    <name type="common">European perch</name>
    <dbReference type="NCBI Taxonomy" id="8168"/>
    <lineage>
        <taxon>Eukaryota</taxon>
        <taxon>Metazoa</taxon>
        <taxon>Chordata</taxon>
        <taxon>Craniata</taxon>
        <taxon>Vertebrata</taxon>
        <taxon>Euteleostomi</taxon>
        <taxon>Actinopterygii</taxon>
        <taxon>Neopterygii</taxon>
        <taxon>Teleostei</taxon>
        <taxon>Neoteleostei</taxon>
        <taxon>Acanthomorphata</taxon>
        <taxon>Eupercaria</taxon>
        <taxon>Perciformes</taxon>
        <taxon>Percoidei</taxon>
        <taxon>Percidae</taxon>
        <taxon>Percinae</taxon>
        <taxon>Perca</taxon>
    </lineage>
</organism>
<dbReference type="SMART" id="SM00409">
    <property type="entry name" value="IG"/>
    <property type="match status" value="4"/>
</dbReference>
<evidence type="ECO:0000313" key="10">
    <source>
        <dbReference type="EMBL" id="KAF1387742.1"/>
    </source>
</evidence>
<dbReference type="InterPro" id="IPR013106">
    <property type="entry name" value="Ig_V-set"/>
</dbReference>
<feature type="domain" description="Ig-like" evidence="9">
    <location>
        <begin position="255"/>
        <end position="333"/>
    </location>
</feature>
<feature type="compositionally biased region" description="Basic and acidic residues" evidence="6">
    <location>
        <begin position="744"/>
        <end position="782"/>
    </location>
</feature>
<dbReference type="SUPFAM" id="SSF48726">
    <property type="entry name" value="Immunoglobulin"/>
    <property type="match status" value="5"/>
</dbReference>
<evidence type="ECO:0000256" key="7">
    <source>
        <dbReference type="SAM" id="Phobius"/>
    </source>
</evidence>
<keyword evidence="5" id="KW-1015">Disulfide bond</keyword>
<dbReference type="Pfam" id="PF08205">
    <property type="entry name" value="C2-set_2"/>
    <property type="match status" value="1"/>
</dbReference>
<keyword evidence="4 7" id="KW-0472">Membrane</keyword>
<feature type="region of interest" description="Disordered" evidence="6">
    <location>
        <begin position="817"/>
        <end position="844"/>
    </location>
</feature>
<dbReference type="Proteomes" id="UP000465112">
    <property type="component" value="Chromosome 7"/>
</dbReference>
<dbReference type="Pfam" id="PF07686">
    <property type="entry name" value="V-set"/>
    <property type="match status" value="1"/>
</dbReference>
<protein>
    <recommendedName>
        <fullName evidence="9">Ig-like domain-containing protein</fullName>
    </recommendedName>
</protein>
<evidence type="ECO:0000256" key="2">
    <source>
        <dbReference type="ARBA" id="ARBA00022692"/>
    </source>
</evidence>
<dbReference type="AlphaFoldDB" id="A0A6A5FGZ6"/>
<feature type="chain" id="PRO_5025384822" description="Ig-like domain-containing protein" evidence="8">
    <location>
        <begin position="24"/>
        <end position="844"/>
    </location>
</feature>
<dbReference type="PROSITE" id="PS50835">
    <property type="entry name" value="IG_LIKE"/>
    <property type="match status" value="3"/>
</dbReference>
<feature type="region of interest" description="Disordered" evidence="6">
    <location>
        <begin position="744"/>
        <end position="784"/>
    </location>
</feature>
<keyword evidence="11" id="KW-1185">Reference proteome</keyword>
<keyword evidence="8" id="KW-0732">Signal</keyword>
<dbReference type="InterPro" id="IPR003599">
    <property type="entry name" value="Ig_sub"/>
</dbReference>
<evidence type="ECO:0000256" key="1">
    <source>
        <dbReference type="ARBA" id="ARBA00004167"/>
    </source>
</evidence>
<evidence type="ECO:0000256" key="5">
    <source>
        <dbReference type="ARBA" id="ARBA00023157"/>
    </source>
</evidence>
<evidence type="ECO:0000259" key="9">
    <source>
        <dbReference type="PROSITE" id="PS50835"/>
    </source>
</evidence>
<feature type="signal peptide" evidence="8">
    <location>
        <begin position="1"/>
        <end position="23"/>
    </location>
</feature>
<dbReference type="InterPro" id="IPR007110">
    <property type="entry name" value="Ig-like_dom"/>
</dbReference>
<evidence type="ECO:0000256" key="3">
    <source>
        <dbReference type="ARBA" id="ARBA00022989"/>
    </source>
</evidence>
<dbReference type="PANTHER" id="PTHR46484:SF1">
    <property type="entry name" value="SCHWANN CELL MYELIN PROTEIN-RELATED"/>
    <property type="match status" value="1"/>
</dbReference>
<evidence type="ECO:0000256" key="8">
    <source>
        <dbReference type="SAM" id="SignalP"/>
    </source>
</evidence>
<comment type="subcellular location">
    <subcellularLocation>
        <location evidence="1">Membrane</location>
        <topology evidence="1">Single-pass membrane protein</topology>
    </subcellularLocation>
</comment>
<feature type="transmembrane region" description="Helical" evidence="7">
    <location>
        <begin position="715"/>
        <end position="738"/>
    </location>
</feature>
<gene>
    <name evidence="10" type="ORF">PFLUV_G00083120</name>
</gene>
<dbReference type="Gene3D" id="2.60.40.10">
    <property type="entry name" value="Immunoglobulins"/>
    <property type="match status" value="6"/>
</dbReference>
<reference evidence="10 11" key="1">
    <citation type="submission" date="2019-06" db="EMBL/GenBank/DDBJ databases">
        <title>A chromosome-scale genome assembly of the European perch, Perca fluviatilis.</title>
        <authorList>
            <person name="Roques C."/>
            <person name="Zahm M."/>
            <person name="Cabau C."/>
            <person name="Klopp C."/>
            <person name="Bouchez O."/>
            <person name="Donnadieu C."/>
            <person name="Kuhl H."/>
            <person name="Gislard M."/>
            <person name="Guendouz S."/>
            <person name="Journot L."/>
            <person name="Haffray P."/>
            <person name="Bestin A."/>
            <person name="Morvezen R."/>
            <person name="Feron R."/>
            <person name="Wen M."/>
            <person name="Jouanno E."/>
            <person name="Herpin A."/>
            <person name="Schartl M."/>
            <person name="Postlethwait J."/>
            <person name="Schaerlinger B."/>
            <person name="Chardard D."/>
            <person name="Lecocq T."/>
            <person name="Poncet C."/>
            <person name="Jaffrelo L."/>
            <person name="Lampietro C."/>
            <person name="Guiguen Y."/>
        </authorList>
    </citation>
    <scope>NUCLEOTIDE SEQUENCE [LARGE SCALE GENOMIC DNA]</scope>
    <source>
        <tissue evidence="10">Blood</tissue>
    </source>
</reference>
<sequence length="844" mass="95144">MSGFSHFFLSFCILGYTFCSSTAWHVYMPSNIRGLVGSCLLIPCTFDYYQNPPRRPDRVAWYQYASHSYPVVCKDWDKSDEIYEFQGQTSTPNSRYGRKCDLLIKPVTWAHHRQKIYPWVDPDYIGKYTHAFWHKTVTIEVVDRAEEPHITIYGDRKVGQSVTVKCTASHTCSIYPPDLSLNIPLQSHSLTHSSRSDGTTETTLTTTLNIERDHQTVQCSVRHKSGHTVSATQTLNAECSFSGLTISRTSDDFLEGQASKVTCTASYTCSKHIPTLTWNYGSMPASTDTSNSGSTSWRTVSTLTFTASANDHGQSLTCYARFTGGGTQDKSITLQVKRNMLSRGWSFTTPRSITGMRGSCIIIPCTFTYSNSQPADLRVIWYLFQSNGYSPVFDERQNIMSKFNGITSLIGSVGERNCSLKIERLEMSHNQDRLYPWVDKHPITSYQSLGPTFYDKTSQLIVSDQAQEPQFVTGETSDSETLHIKKYVRDPYENDTFHDQAADVPFRFSALTGSCVVIPCSIPYKEDEPFTRGIWSKRNNDIIYHNGQSFVVDHFKGRTRMLGDLNEGNCSLEIDDIKPFDNGPFCFHAERANMERYRFNNSCVFIVMKASPEKPVMTSVPAEVDAGSTITVSCSVTHTCPSHPPVFSWSVSPLTSEVTHTWTPQGIWETTSTITFMAAGGDGVKRLTCTAISWLGKQRTSTVQMTVKGSSSRSVAIAVSTLVLVVIILAAVFGVVFYRRRKCSDDQLRPPPRPEKRRSLWDRLSRRNPEDRERPPRPEKRGSIWNRFSRNQGNAANISVGYSRDTTTVNCDTQISKQRFPSPKDHRRAPRSVRPEVSSAVVMW</sequence>
<feature type="domain" description="Ig-like" evidence="9">
    <location>
        <begin position="615"/>
        <end position="708"/>
    </location>
</feature>
<dbReference type="EMBL" id="VHII01000007">
    <property type="protein sequence ID" value="KAF1387742.1"/>
    <property type="molecule type" value="Genomic_DNA"/>
</dbReference>
<dbReference type="InterPro" id="IPR013162">
    <property type="entry name" value="CD80_C2-set"/>
</dbReference>
<dbReference type="GO" id="GO:0016020">
    <property type="term" value="C:membrane"/>
    <property type="evidence" value="ECO:0007669"/>
    <property type="project" value="UniProtKB-SubCell"/>
</dbReference>
<dbReference type="InterPro" id="IPR036179">
    <property type="entry name" value="Ig-like_dom_sf"/>
</dbReference>
<name>A0A6A5FGZ6_PERFL</name>
<evidence type="ECO:0000256" key="6">
    <source>
        <dbReference type="SAM" id="MobiDB-lite"/>
    </source>
</evidence>
<keyword evidence="2 7" id="KW-0812">Transmembrane</keyword>
<dbReference type="InterPro" id="IPR013783">
    <property type="entry name" value="Ig-like_fold"/>
</dbReference>
<evidence type="ECO:0000256" key="4">
    <source>
        <dbReference type="ARBA" id="ARBA00023136"/>
    </source>
</evidence>
<evidence type="ECO:0000313" key="11">
    <source>
        <dbReference type="Proteomes" id="UP000465112"/>
    </source>
</evidence>
<comment type="caution">
    <text evidence="10">The sequence shown here is derived from an EMBL/GenBank/DDBJ whole genome shotgun (WGS) entry which is preliminary data.</text>
</comment>
<accession>A0A6A5FGZ6</accession>
<proteinExistence type="predicted"/>
<feature type="domain" description="Ig-like" evidence="9">
    <location>
        <begin position="148"/>
        <end position="236"/>
    </location>
</feature>
<dbReference type="PANTHER" id="PTHR46484">
    <property type="entry name" value="SI:CH211-171H4.5-RELATED"/>
    <property type="match status" value="1"/>
</dbReference>